<organism evidence="3 4">
    <name type="scientific">Pseudomonas cremoris</name>
    <dbReference type="NCBI Taxonomy" id="2724178"/>
    <lineage>
        <taxon>Bacteria</taxon>
        <taxon>Pseudomonadati</taxon>
        <taxon>Pseudomonadota</taxon>
        <taxon>Gammaproteobacteria</taxon>
        <taxon>Pseudomonadales</taxon>
        <taxon>Pseudomonadaceae</taxon>
        <taxon>Pseudomonas</taxon>
    </lineage>
</organism>
<dbReference type="EMBL" id="JAAXCZ010000009">
    <property type="protein sequence ID" value="MBC2382887.1"/>
    <property type="molecule type" value="Genomic_DNA"/>
</dbReference>
<keyword evidence="1" id="KW-1133">Transmembrane helix</keyword>
<gene>
    <name evidence="2" type="ORF">HF209_18250</name>
    <name evidence="3" type="ORF">HF257_28465</name>
</gene>
<evidence type="ECO:0000256" key="1">
    <source>
        <dbReference type="SAM" id="Phobius"/>
    </source>
</evidence>
<dbReference type="EMBL" id="JAAXCY010000014">
    <property type="protein sequence ID" value="MBC2409960.1"/>
    <property type="molecule type" value="Genomic_DNA"/>
</dbReference>
<dbReference type="Proteomes" id="UP000534677">
    <property type="component" value="Unassembled WGS sequence"/>
</dbReference>
<keyword evidence="3" id="KW-0489">Methyltransferase</keyword>
<sequence length="253" mass="29174">MTSARTPFPEKTFAILANAEASHWWFRARNRILLWALATRIGRFKNFLEIGCGTGFVLEGVSKAYPDVEMHGSEYYEEGLSYARQRLPSATFSQLDATKMTEKERYDVIGAFDVIEHIEHDQLVLKNLCNALTPNGSLIISVPQHRWLWSEVDEYACHVRRYTRSELAKKIRDAGLSVTYSTSFVSFLVPLMWVSRLRARTNKYDPMAEFQIKSWLNYSLEQVMKLELFLLKLGVRIPLGGSLLMIAKKNNRK</sequence>
<keyword evidence="5" id="KW-1185">Reference proteome</keyword>
<evidence type="ECO:0000313" key="4">
    <source>
        <dbReference type="Proteomes" id="UP000520513"/>
    </source>
</evidence>
<evidence type="ECO:0000313" key="3">
    <source>
        <dbReference type="EMBL" id="MBC2409960.1"/>
    </source>
</evidence>
<dbReference type="RefSeq" id="WP_185708755.1">
    <property type="nucleotide sequence ID" value="NZ_JAAXCY010000014.1"/>
</dbReference>
<keyword evidence="1" id="KW-0472">Membrane</keyword>
<evidence type="ECO:0000313" key="2">
    <source>
        <dbReference type="EMBL" id="MBC2382887.1"/>
    </source>
</evidence>
<dbReference type="GO" id="GO:0032259">
    <property type="term" value="P:methylation"/>
    <property type="evidence" value="ECO:0007669"/>
    <property type="project" value="UniProtKB-KW"/>
</dbReference>
<dbReference type="PANTHER" id="PTHR43861">
    <property type="entry name" value="TRANS-ACONITATE 2-METHYLTRANSFERASE-RELATED"/>
    <property type="match status" value="1"/>
</dbReference>
<dbReference type="Gene3D" id="3.40.50.150">
    <property type="entry name" value="Vaccinia Virus protein VP39"/>
    <property type="match status" value="1"/>
</dbReference>
<dbReference type="CDD" id="cd02440">
    <property type="entry name" value="AdoMet_MTases"/>
    <property type="match status" value="1"/>
</dbReference>
<dbReference type="Proteomes" id="UP000520513">
    <property type="component" value="Unassembled WGS sequence"/>
</dbReference>
<dbReference type="SUPFAM" id="SSF53335">
    <property type="entry name" value="S-adenosyl-L-methionine-dependent methyltransferases"/>
    <property type="match status" value="1"/>
</dbReference>
<dbReference type="Pfam" id="PF13489">
    <property type="entry name" value="Methyltransf_23"/>
    <property type="match status" value="1"/>
</dbReference>
<dbReference type="GO" id="GO:0008168">
    <property type="term" value="F:methyltransferase activity"/>
    <property type="evidence" value="ECO:0007669"/>
    <property type="project" value="UniProtKB-KW"/>
</dbReference>
<feature type="transmembrane region" description="Helical" evidence="1">
    <location>
        <begin position="174"/>
        <end position="194"/>
    </location>
</feature>
<accession>A0A7X1E345</accession>
<evidence type="ECO:0000313" key="5">
    <source>
        <dbReference type="Proteomes" id="UP000534677"/>
    </source>
</evidence>
<dbReference type="InterPro" id="IPR029063">
    <property type="entry name" value="SAM-dependent_MTases_sf"/>
</dbReference>
<keyword evidence="1" id="KW-0812">Transmembrane</keyword>
<proteinExistence type="predicted"/>
<comment type="caution">
    <text evidence="3">The sequence shown here is derived from an EMBL/GenBank/DDBJ whole genome shotgun (WGS) entry which is preliminary data.</text>
</comment>
<name>A0A7X1E345_9PSED</name>
<protein>
    <submittedName>
        <fullName evidence="3">Class I SAM-dependent methyltransferase</fullName>
    </submittedName>
</protein>
<keyword evidence="3" id="KW-0808">Transferase</keyword>
<dbReference type="AlphaFoldDB" id="A0A7X1E345"/>
<reference evidence="4 5" key="1">
    <citation type="submission" date="2020-04" db="EMBL/GenBank/DDBJ databases">
        <title>Pseudomonas crami sp. nov., a novel proteolytic bacterial species isolated from cream.</title>
        <authorList>
            <person name="Hofmann K."/>
            <person name="Woller A."/>
            <person name="Huptas C."/>
            <person name="Wenning M."/>
            <person name="Scherer S."/>
            <person name="Doll E.V."/>
        </authorList>
    </citation>
    <scope>NUCLEOTIDE SEQUENCE [LARGE SCALE GENOMIC DNA]</scope>
    <source>
        <strain evidence="2 5">WS 5096</strain>
        <strain evidence="3 4">WS 5106</strain>
    </source>
</reference>
<dbReference type="PANTHER" id="PTHR43861:SF6">
    <property type="entry name" value="METHYLTRANSFERASE TYPE 11"/>
    <property type="match status" value="1"/>
</dbReference>